<proteinExistence type="predicted"/>
<organism evidence="1 2">
    <name type="scientific">Scylla paramamosain</name>
    <name type="common">Mud crab</name>
    <dbReference type="NCBI Taxonomy" id="85552"/>
    <lineage>
        <taxon>Eukaryota</taxon>
        <taxon>Metazoa</taxon>
        <taxon>Ecdysozoa</taxon>
        <taxon>Arthropoda</taxon>
        <taxon>Crustacea</taxon>
        <taxon>Multicrustacea</taxon>
        <taxon>Malacostraca</taxon>
        <taxon>Eumalacostraca</taxon>
        <taxon>Eucarida</taxon>
        <taxon>Decapoda</taxon>
        <taxon>Pleocyemata</taxon>
        <taxon>Brachyura</taxon>
        <taxon>Eubrachyura</taxon>
        <taxon>Portunoidea</taxon>
        <taxon>Portunidae</taxon>
        <taxon>Portuninae</taxon>
        <taxon>Scylla</taxon>
    </lineage>
</organism>
<reference evidence="1 2" key="1">
    <citation type="submission" date="2023-03" db="EMBL/GenBank/DDBJ databases">
        <title>High-quality genome of Scylla paramamosain provides insights in environmental adaptation.</title>
        <authorList>
            <person name="Zhang L."/>
        </authorList>
    </citation>
    <scope>NUCLEOTIDE SEQUENCE [LARGE SCALE GENOMIC DNA]</scope>
    <source>
        <strain evidence="1">LZ_2023a</strain>
        <tissue evidence="1">Muscle</tissue>
    </source>
</reference>
<keyword evidence="2" id="KW-1185">Reference proteome</keyword>
<dbReference type="Proteomes" id="UP001487740">
    <property type="component" value="Unassembled WGS sequence"/>
</dbReference>
<protein>
    <submittedName>
        <fullName evidence="1">Uncharacterized protein</fullName>
    </submittedName>
</protein>
<dbReference type="EMBL" id="JARAKH010000001">
    <property type="protein sequence ID" value="KAK8407541.1"/>
    <property type="molecule type" value="Genomic_DNA"/>
</dbReference>
<dbReference type="AlphaFoldDB" id="A0AAW0V7K7"/>
<comment type="caution">
    <text evidence="1">The sequence shown here is derived from an EMBL/GenBank/DDBJ whole genome shotgun (WGS) entry which is preliminary data.</text>
</comment>
<evidence type="ECO:0000313" key="2">
    <source>
        <dbReference type="Proteomes" id="UP001487740"/>
    </source>
</evidence>
<sequence>METARRQRRKVLALSTVIFLPSLLYCISSSSSFFHIASGIDRLGRVTHESSKHQTVIGPRPQEDLVWWEADDCQCQTEECRELSVTFKSWLKEEVNGTCGRRPWNVGSKVLSFSLYGNNPGYWRGLEDILLKVEKLYPGWKVRLYTNPRYSAATLCPLLHRYNCLLYICDITSLPHPLGNLSNVHPMMWRLAPLGDSKISALLIRDTDSRVTQRVSAVEEWLASGKMFHVMRDHPYHRVPVLGGMWDARWDIDPALATKLRNLRDKMMAMAVGKRNYGLDQQIIKVCCDARFHRCVVVVILQVWCNTRYYKCVATHGSTGVS</sequence>
<name>A0AAW0V7K7_SCYPA</name>
<evidence type="ECO:0000313" key="1">
    <source>
        <dbReference type="EMBL" id="KAK8407541.1"/>
    </source>
</evidence>
<gene>
    <name evidence="1" type="ORF">O3P69_002234</name>
</gene>
<accession>A0AAW0V7K7</accession>